<evidence type="ECO:0000259" key="12">
    <source>
        <dbReference type="PROSITE" id="PS52015"/>
    </source>
</evidence>
<evidence type="ECO:0000256" key="8">
    <source>
        <dbReference type="ARBA" id="ARBA00022989"/>
    </source>
</evidence>
<keyword evidence="3" id="KW-0813">Transport</keyword>
<evidence type="ECO:0000256" key="11">
    <source>
        <dbReference type="SAM" id="Phobius"/>
    </source>
</evidence>
<evidence type="ECO:0000256" key="2">
    <source>
        <dbReference type="ARBA" id="ARBA00006555"/>
    </source>
</evidence>
<keyword evidence="5" id="KW-0997">Cell inner membrane</keyword>
<evidence type="ECO:0000256" key="3">
    <source>
        <dbReference type="ARBA" id="ARBA00022448"/>
    </source>
</evidence>
<evidence type="ECO:0000313" key="14">
    <source>
        <dbReference type="Proteomes" id="UP000297729"/>
    </source>
</evidence>
<dbReference type="PANTHER" id="PTHR33446">
    <property type="entry name" value="PROTEIN TONB-RELATED"/>
    <property type="match status" value="1"/>
</dbReference>
<dbReference type="SUPFAM" id="SSF74653">
    <property type="entry name" value="TolA/TonB C-terminal domain"/>
    <property type="match status" value="1"/>
</dbReference>
<sequence length="241" mass="25712">MNTLSYDRMAETLSVDGAGMAWQIKRFWKVRGRKLTPMLAIVLGHAVAFYLIYSGMLRQVTHAILPQVVTVSFVAAPEPIKPAPPPPRTVPVVQPLPTFVPPMPQVNIVQTEPTITLPPPSPRNVEPVPTNAAPATASVAPPAPAAAAAPKTVSGVEYIRAPQPVYPGISRRMGETGVVMLRVLIGEKGTAEQVTVQKSSGSANLDEAGRQAVLRALYKPHVEDGKAIPVYALVPINFQLG</sequence>
<evidence type="ECO:0000256" key="5">
    <source>
        <dbReference type="ARBA" id="ARBA00022519"/>
    </source>
</evidence>
<gene>
    <name evidence="13" type="ORF">E4L98_11235</name>
</gene>
<dbReference type="InterPro" id="IPR006260">
    <property type="entry name" value="TonB/TolA_C"/>
</dbReference>
<keyword evidence="9 11" id="KW-0472">Membrane</keyword>
<feature type="transmembrane region" description="Helical" evidence="11">
    <location>
        <begin position="35"/>
        <end position="53"/>
    </location>
</feature>
<proteinExistence type="inferred from homology"/>
<dbReference type="NCBIfam" id="TIGR01352">
    <property type="entry name" value="tonB_Cterm"/>
    <property type="match status" value="1"/>
</dbReference>
<keyword evidence="14" id="KW-1185">Reference proteome</keyword>
<dbReference type="Gene3D" id="3.30.1150.10">
    <property type="match status" value="1"/>
</dbReference>
<keyword evidence="7" id="KW-0653">Protein transport</keyword>
<feature type="compositionally biased region" description="Low complexity" evidence="10">
    <location>
        <begin position="123"/>
        <end position="138"/>
    </location>
</feature>
<dbReference type="Proteomes" id="UP000297729">
    <property type="component" value="Unassembled WGS sequence"/>
</dbReference>
<keyword evidence="8 11" id="KW-1133">Transmembrane helix</keyword>
<comment type="subcellular location">
    <subcellularLocation>
        <location evidence="1">Cell inner membrane</location>
        <topology evidence="1">Single-pass membrane protein</topology>
        <orientation evidence="1">Periplasmic side</orientation>
    </subcellularLocation>
</comment>
<dbReference type="GO" id="GO:0015031">
    <property type="term" value="P:protein transport"/>
    <property type="evidence" value="ECO:0007669"/>
    <property type="project" value="UniProtKB-KW"/>
</dbReference>
<dbReference type="GO" id="GO:0031992">
    <property type="term" value="F:energy transducer activity"/>
    <property type="evidence" value="ECO:0007669"/>
    <property type="project" value="TreeGrafter"/>
</dbReference>
<protein>
    <submittedName>
        <fullName evidence="13">Energy transducer TonB</fullName>
    </submittedName>
</protein>
<dbReference type="GO" id="GO:0055085">
    <property type="term" value="P:transmembrane transport"/>
    <property type="evidence" value="ECO:0007669"/>
    <property type="project" value="InterPro"/>
</dbReference>
<keyword evidence="6 11" id="KW-0812">Transmembrane</keyword>
<dbReference type="RefSeq" id="WP_135201654.1">
    <property type="nucleotide sequence ID" value="NZ_SPVG01000107.1"/>
</dbReference>
<dbReference type="GO" id="GO:0098797">
    <property type="term" value="C:plasma membrane protein complex"/>
    <property type="evidence" value="ECO:0007669"/>
    <property type="project" value="TreeGrafter"/>
</dbReference>
<feature type="domain" description="TonB C-terminal" evidence="12">
    <location>
        <begin position="151"/>
        <end position="241"/>
    </location>
</feature>
<dbReference type="OrthoDB" id="9792439at2"/>
<organism evidence="13 14">
    <name type="scientific">Duganella callida</name>
    <dbReference type="NCBI Taxonomy" id="2561932"/>
    <lineage>
        <taxon>Bacteria</taxon>
        <taxon>Pseudomonadati</taxon>
        <taxon>Pseudomonadota</taxon>
        <taxon>Betaproteobacteria</taxon>
        <taxon>Burkholderiales</taxon>
        <taxon>Oxalobacteraceae</taxon>
        <taxon>Telluria group</taxon>
        <taxon>Duganella</taxon>
    </lineage>
</organism>
<dbReference type="InterPro" id="IPR037682">
    <property type="entry name" value="TonB_C"/>
</dbReference>
<comment type="similarity">
    <text evidence="2">Belongs to the TonB family.</text>
</comment>
<dbReference type="PANTHER" id="PTHR33446:SF2">
    <property type="entry name" value="PROTEIN TONB"/>
    <property type="match status" value="1"/>
</dbReference>
<dbReference type="Pfam" id="PF03544">
    <property type="entry name" value="TonB_C"/>
    <property type="match status" value="1"/>
</dbReference>
<evidence type="ECO:0000256" key="7">
    <source>
        <dbReference type="ARBA" id="ARBA00022927"/>
    </source>
</evidence>
<evidence type="ECO:0000256" key="1">
    <source>
        <dbReference type="ARBA" id="ARBA00004383"/>
    </source>
</evidence>
<evidence type="ECO:0000256" key="4">
    <source>
        <dbReference type="ARBA" id="ARBA00022475"/>
    </source>
</evidence>
<accession>A0A4Y9SGZ3</accession>
<dbReference type="AlphaFoldDB" id="A0A4Y9SGZ3"/>
<keyword evidence="4" id="KW-1003">Cell membrane</keyword>
<feature type="region of interest" description="Disordered" evidence="10">
    <location>
        <begin position="115"/>
        <end position="138"/>
    </location>
</feature>
<evidence type="ECO:0000256" key="6">
    <source>
        <dbReference type="ARBA" id="ARBA00022692"/>
    </source>
</evidence>
<dbReference type="EMBL" id="SPVG01000107">
    <property type="protein sequence ID" value="TFW23410.1"/>
    <property type="molecule type" value="Genomic_DNA"/>
</dbReference>
<comment type="caution">
    <text evidence="13">The sequence shown here is derived from an EMBL/GenBank/DDBJ whole genome shotgun (WGS) entry which is preliminary data.</text>
</comment>
<evidence type="ECO:0000256" key="9">
    <source>
        <dbReference type="ARBA" id="ARBA00023136"/>
    </source>
</evidence>
<name>A0A4Y9SGZ3_9BURK</name>
<dbReference type="InterPro" id="IPR051045">
    <property type="entry name" value="TonB-dependent_transducer"/>
</dbReference>
<reference evidence="13 14" key="1">
    <citation type="submission" date="2019-03" db="EMBL/GenBank/DDBJ databases">
        <title>Draft Genome Sequence of Duganella callidus sp. nov., a Novel Duganella Species Isolated from Cultivated Soil.</title>
        <authorList>
            <person name="Raths R."/>
            <person name="Peta V."/>
            <person name="Bucking H."/>
        </authorList>
    </citation>
    <scope>NUCLEOTIDE SEQUENCE [LARGE SCALE GENOMIC DNA]</scope>
    <source>
        <strain evidence="13 14">DN04</strain>
    </source>
</reference>
<evidence type="ECO:0000256" key="10">
    <source>
        <dbReference type="SAM" id="MobiDB-lite"/>
    </source>
</evidence>
<dbReference type="PROSITE" id="PS52015">
    <property type="entry name" value="TONB_CTD"/>
    <property type="match status" value="1"/>
</dbReference>
<evidence type="ECO:0000313" key="13">
    <source>
        <dbReference type="EMBL" id="TFW23410.1"/>
    </source>
</evidence>